<reference evidence="8 9" key="1">
    <citation type="submission" date="2020-12" db="EMBL/GenBank/DDBJ databases">
        <title>Geomonas sp. Red259, isolated from paddy soil.</title>
        <authorList>
            <person name="Xu Z."/>
            <person name="Zhang Z."/>
            <person name="Masuda Y."/>
            <person name="Itoh H."/>
            <person name="Senoo K."/>
        </authorList>
    </citation>
    <scope>NUCLEOTIDE SEQUENCE [LARGE SCALE GENOMIC DNA]</scope>
    <source>
        <strain evidence="8 9">Red259</strain>
    </source>
</reference>
<dbReference type="RefSeq" id="WP_199394146.1">
    <property type="nucleotide sequence ID" value="NZ_JAEMHK010000003.1"/>
</dbReference>
<dbReference type="PIRSF" id="PIRSF016262">
    <property type="entry name" value="LPLase"/>
    <property type="match status" value="1"/>
</dbReference>
<dbReference type="Proteomes" id="UP000641025">
    <property type="component" value="Unassembled WGS sequence"/>
</dbReference>
<dbReference type="Gene3D" id="3.30.930.10">
    <property type="entry name" value="Bira Bifunctional Protein, Domain 2"/>
    <property type="match status" value="1"/>
</dbReference>
<dbReference type="PANTHER" id="PTHR10993:SF7">
    <property type="entry name" value="LIPOYLTRANSFERASE 2, MITOCHONDRIAL-RELATED"/>
    <property type="match status" value="1"/>
</dbReference>
<evidence type="ECO:0000256" key="4">
    <source>
        <dbReference type="ARBA" id="ARBA00024732"/>
    </source>
</evidence>
<comment type="miscellaneous">
    <text evidence="5">In the reaction, the free carboxyl group of octanoic acid is attached via an amide linkage to the epsilon-amino group of a specific lysine residue of lipoyl domains of lipoate-dependent enzymes.</text>
</comment>
<dbReference type="PROSITE" id="PS01313">
    <property type="entry name" value="LIPB"/>
    <property type="match status" value="1"/>
</dbReference>
<evidence type="ECO:0000313" key="9">
    <source>
        <dbReference type="Proteomes" id="UP000641025"/>
    </source>
</evidence>
<dbReference type="NCBIfam" id="NF010925">
    <property type="entry name" value="PRK14345.1"/>
    <property type="match status" value="1"/>
</dbReference>
<protein>
    <recommendedName>
        <fullName evidence="5 6">Octanoyltransferase</fullName>
        <ecNumber evidence="5 6">2.3.1.181</ecNumber>
    </recommendedName>
    <alternativeName>
        <fullName evidence="5">Lipoate-protein ligase B</fullName>
    </alternativeName>
    <alternativeName>
        <fullName evidence="5">Lipoyl/octanoyl transferase</fullName>
    </alternativeName>
    <alternativeName>
        <fullName evidence="5">Octanoyl-[acyl-carrier-protein]-protein N-octanoyltransferase</fullName>
    </alternativeName>
</protein>
<dbReference type="NCBIfam" id="TIGR00214">
    <property type="entry name" value="lipB"/>
    <property type="match status" value="1"/>
</dbReference>
<dbReference type="PROSITE" id="PS51733">
    <property type="entry name" value="BPL_LPL_CATALYTIC"/>
    <property type="match status" value="1"/>
</dbReference>
<dbReference type="SUPFAM" id="SSF55681">
    <property type="entry name" value="Class II aaRS and biotin synthetases"/>
    <property type="match status" value="1"/>
</dbReference>
<dbReference type="GO" id="GO:0016740">
    <property type="term" value="F:transferase activity"/>
    <property type="evidence" value="ECO:0007669"/>
    <property type="project" value="UniProtKB-KW"/>
</dbReference>
<feature type="domain" description="BPL/LPL catalytic" evidence="7">
    <location>
        <begin position="27"/>
        <end position="202"/>
    </location>
</feature>
<dbReference type="InterPro" id="IPR000544">
    <property type="entry name" value="Octanoyltransferase"/>
</dbReference>
<feature type="binding site" evidence="5">
    <location>
        <begin position="132"/>
        <end position="134"/>
    </location>
    <ligand>
        <name>substrate</name>
    </ligand>
</feature>
<dbReference type="PANTHER" id="PTHR10993">
    <property type="entry name" value="OCTANOYLTRANSFERASE"/>
    <property type="match status" value="1"/>
</dbReference>
<sequence length="205" mass="22406">MVVRDAGLIEYREALTLQESLVLEVQQGGAETLLLVEHHPVYTIGAAGDESNVLDPSIEAHRVNRGGDVTYHGPGQLVGYPILDLGRRGRDLHRYLRFLECFLIDLCGGLGVQGFTIPGKTGVWTSSGKIAAIGVGVRRWVSMHGFSLNAAADMSPFGNINPCGMPECRITSLTLERRQEITVKELKALAAERFETLLESHLPRS</sequence>
<organism evidence="8 9">
    <name type="scientific">Geomonas propionica</name>
    <dbReference type="NCBI Taxonomy" id="2798582"/>
    <lineage>
        <taxon>Bacteria</taxon>
        <taxon>Pseudomonadati</taxon>
        <taxon>Thermodesulfobacteriota</taxon>
        <taxon>Desulfuromonadia</taxon>
        <taxon>Geobacterales</taxon>
        <taxon>Geobacteraceae</taxon>
        <taxon>Geomonas</taxon>
    </lineage>
</organism>
<dbReference type="CDD" id="cd16444">
    <property type="entry name" value="LipB"/>
    <property type="match status" value="1"/>
</dbReference>
<evidence type="ECO:0000313" key="8">
    <source>
        <dbReference type="EMBL" id="MBJ6799639.1"/>
    </source>
</evidence>
<evidence type="ECO:0000256" key="1">
    <source>
        <dbReference type="ARBA" id="ARBA00004821"/>
    </source>
</evidence>
<dbReference type="InterPro" id="IPR020605">
    <property type="entry name" value="Octanoyltransferase_CS"/>
</dbReference>
<name>A0ABS0YNW0_9BACT</name>
<dbReference type="EMBL" id="JAEMHK010000003">
    <property type="protein sequence ID" value="MBJ6799639.1"/>
    <property type="molecule type" value="Genomic_DNA"/>
</dbReference>
<dbReference type="InterPro" id="IPR045864">
    <property type="entry name" value="aa-tRNA-synth_II/BPL/LPL"/>
</dbReference>
<dbReference type="Pfam" id="PF21948">
    <property type="entry name" value="LplA-B_cat"/>
    <property type="match status" value="1"/>
</dbReference>
<evidence type="ECO:0000259" key="7">
    <source>
        <dbReference type="PROSITE" id="PS51733"/>
    </source>
</evidence>
<comment type="pathway">
    <text evidence="1 5 6">Protein modification; protein lipoylation via endogenous pathway; protein N(6)-(lipoyl)lysine from octanoyl-[acyl-carrier-protein]: step 1/2.</text>
</comment>
<dbReference type="HAMAP" id="MF_00013">
    <property type="entry name" value="LipB"/>
    <property type="match status" value="1"/>
</dbReference>
<comment type="function">
    <text evidence="4 5 6">Catalyzes the transfer of endogenously produced octanoic acid from octanoyl-acyl-carrier-protein onto the lipoyl domains of lipoate-dependent enzymes. Lipoyl-ACP can also act as a substrate although octanoyl-ACP is likely to be the physiological substrate.</text>
</comment>
<keyword evidence="5" id="KW-0963">Cytoplasm</keyword>
<comment type="caution">
    <text evidence="8">The sequence shown here is derived from an EMBL/GenBank/DDBJ whole genome shotgun (WGS) entry which is preliminary data.</text>
</comment>
<dbReference type="EC" id="2.3.1.181" evidence="5 6"/>
<keyword evidence="2 5" id="KW-0808">Transferase</keyword>
<feature type="site" description="Lowers pKa of active site Cys" evidence="5">
    <location>
        <position position="129"/>
    </location>
</feature>
<keyword evidence="9" id="KW-1185">Reference proteome</keyword>
<dbReference type="InterPro" id="IPR004143">
    <property type="entry name" value="BPL_LPL_catalytic"/>
</dbReference>
<feature type="binding site" evidence="5">
    <location>
        <begin position="65"/>
        <end position="72"/>
    </location>
    <ligand>
        <name>substrate</name>
    </ligand>
</feature>
<gene>
    <name evidence="5 8" type="primary">lipB</name>
    <name evidence="8" type="ORF">JFN90_05760</name>
</gene>
<comment type="subcellular location">
    <subcellularLocation>
        <location evidence="5">Cytoplasm</location>
    </subcellularLocation>
</comment>
<evidence type="ECO:0000256" key="5">
    <source>
        <dbReference type="HAMAP-Rule" id="MF_00013"/>
    </source>
</evidence>
<comment type="catalytic activity">
    <reaction evidence="5 6">
        <text>octanoyl-[ACP] + L-lysyl-[protein] = N(6)-octanoyl-L-lysyl-[protein] + holo-[ACP] + H(+)</text>
        <dbReference type="Rhea" id="RHEA:17665"/>
        <dbReference type="Rhea" id="RHEA-COMP:9636"/>
        <dbReference type="Rhea" id="RHEA-COMP:9685"/>
        <dbReference type="Rhea" id="RHEA-COMP:9752"/>
        <dbReference type="Rhea" id="RHEA-COMP:9928"/>
        <dbReference type="ChEBI" id="CHEBI:15378"/>
        <dbReference type="ChEBI" id="CHEBI:29969"/>
        <dbReference type="ChEBI" id="CHEBI:64479"/>
        <dbReference type="ChEBI" id="CHEBI:78463"/>
        <dbReference type="ChEBI" id="CHEBI:78809"/>
        <dbReference type="EC" id="2.3.1.181"/>
    </reaction>
</comment>
<evidence type="ECO:0000256" key="6">
    <source>
        <dbReference type="PIRNR" id="PIRNR016262"/>
    </source>
</evidence>
<proteinExistence type="inferred from homology"/>
<feature type="active site" description="Acyl-thioester intermediate" evidence="5">
    <location>
        <position position="163"/>
    </location>
</feature>
<comment type="similarity">
    <text evidence="5 6">Belongs to the LipB family.</text>
</comment>
<accession>A0ABS0YNW0</accession>
<keyword evidence="3 5" id="KW-0012">Acyltransferase</keyword>
<evidence type="ECO:0000256" key="3">
    <source>
        <dbReference type="ARBA" id="ARBA00023315"/>
    </source>
</evidence>
<evidence type="ECO:0000256" key="2">
    <source>
        <dbReference type="ARBA" id="ARBA00022679"/>
    </source>
</evidence>
<feature type="binding site" evidence="5">
    <location>
        <begin position="145"/>
        <end position="147"/>
    </location>
    <ligand>
        <name>substrate</name>
    </ligand>
</feature>